<gene>
    <name evidence="2" type="ORF">KIN_41100</name>
</gene>
<reference evidence="2 3" key="1">
    <citation type="submission" date="2019-12" db="EMBL/GenBank/DDBJ databases">
        <title>Litoreibacter badius sp. nov., a novel bacteriochlorophyll a-containing bacterium in the genus Litoreibacter.</title>
        <authorList>
            <person name="Kanamuro M."/>
            <person name="Takabe Y."/>
            <person name="Mori K."/>
            <person name="Takaichi S."/>
            <person name="Hanada S."/>
        </authorList>
    </citation>
    <scope>NUCLEOTIDE SEQUENCE [LARGE SCALE GENOMIC DNA]</scope>
    <source>
        <strain evidence="2 3">K6</strain>
    </source>
</reference>
<evidence type="ECO:0000313" key="2">
    <source>
        <dbReference type="EMBL" id="GFE67036.1"/>
    </source>
</evidence>
<name>A0A6N6JL44_9RHOB</name>
<dbReference type="EMBL" id="BLJE01000007">
    <property type="protein sequence ID" value="GFE67036.1"/>
    <property type="molecule type" value="Genomic_DNA"/>
</dbReference>
<evidence type="ECO:0000256" key="1">
    <source>
        <dbReference type="SAM" id="MobiDB-lite"/>
    </source>
</evidence>
<comment type="caution">
    <text evidence="2">The sequence shown here is derived from an EMBL/GenBank/DDBJ whole genome shotgun (WGS) entry which is preliminary data.</text>
</comment>
<feature type="region of interest" description="Disordered" evidence="1">
    <location>
        <begin position="47"/>
        <end position="73"/>
    </location>
</feature>
<sequence length="73" mass="8012">MQRAKHAERRLATRKRLELGEAVEDASAGHLSRADLIAILRAHVDGQHSQSLEKAGSHGREPTPIAARQGRLK</sequence>
<dbReference type="Proteomes" id="UP000436822">
    <property type="component" value="Unassembled WGS sequence"/>
</dbReference>
<proteinExistence type="predicted"/>
<evidence type="ECO:0000313" key="3">
    <source>
        <dbReference type="Proteomes" id="UP000436822"/>
    </source>
</evidence>
<protein>
    <submittedName>
        <fullName evidence="2">Uncharacterized protein</fullName>
    </submittedName>
</protein>
<organism evidence="2 3">
    <name type="scientific">Litoreibacter roseus</name>
    <dbReference type="NCBI Taxonomy" id="2601869"/>
    <lineage>
        <taxon>Bacteria</taxon>
        <taxon>Pseudomonadati</taxon>
        <taxon>Pseudomonadota</taxon>
        <taxon>Alphaproteobacteria</taxon>
        <taxon>Rhodobacterales</taxon>
        <taxon>Roseobacteraceae</taxon>
        <taxon>Litoreibacter</taxon>
    </lineage>
</organism>
<dbReference type="RefSeq" id="WP_159810640.1">
    <property type="nucleotide sequence ID" value="NZ_BLJE01000007.1"/>
</dbReference>
<accession>A0A6N6JL44</accession>
<keyword evidence="3" id="KW-1185">Reference proteome</keyword>
<dbReference type="AlphaFoldDB" id="A0A6N6JL44"/>